<organism evidence="1 2">
    <name type="scientific">Romanomermis culicivorax</name>
    <name type="common">Nematode worm</name>
    <dbReference type="NCBI Taxonomy" id="13658"/>
    <lineage>
        <taxon>Eukaryota</taxon>
        <taxon>Metazoa</taxon>
        <taxon>Ecdysozoa</taxon>
        <taxon>Nematoda</taxon>
        <taxon>Enoplea</taxon>
        <taxon>Dorylaimia</taxon>
        <taxon>Mermithida</taxon>
        <taxon>Mermithoidea</taxon>
        <taxon>Mermithidae</taxon>
        <taxon>Romanomermis</taxon>
    </lineage>
</organism>
<dbReference type="WBParaSite" id="nRc.2.0.1.t18134-RA">
    <property type="protein sequence ID" value="nRc.2.0.1.t18134-RA"/>
    <property type="gene ID" value="nRc.2.0.1.g18134"/>
</dbReference>
<reference evidence="2" key="1">
    <citation type="submission" date="2022-11" db="UniProtKB">
        <authorList>
            <consortium name="WormBaseParasite"/>
        </authorList>
    </citation>
    <scope>IDENTIFICATION</scope>
</reference>
<dbReference type="AlphaFoldDB" id="A0A915IVA8"/>
<proteinExistence type="predicted"/>
<accession>A0A915IVA8</accession>
<evidence type="ECO:0000313" key="2">
    <source>
        <dbReference type="WBParaSite" id="nRc.2.0.1.t18134-RA"/>
    </source>
</evidence>
<keyword evidence="1" id="KW-1185">Reference proteome</keyword>
<sequence length="74" mass="8331">MVKNVNFPGAFAIKEINSTRATIIIDSQIPSCDENEDRYKIPEMGPKLLPVELSIHVTSADWRVAGVPRFRLAY</sequence>
<evidence type="ECO:0000313" key="1">
    <source>
        <dbReference type="Proteomes" id="UP000887565"/>
    </source>
</evidence>
<protein>
    <submittedName>
        <fullName evidence="2">Uncharacterized protein</fullName>
    </submittedName>
</protein>
<dbReference type="Proteomes" id="UP000887565">
    <property type="component" value="Unplaced"/>
</dbReference>
<name>A0A915IVA8_ROMCU</name>